<dbReference type="EMBL" id="FMYH01000003">
    <property type="protein sequence ID" value="SDC63968.1"/>
    <property type="molecule type" value="Genomic_DNA"/>
</dbReference>
<evidence type="ECO:0000313" key="3">
    <source>
        <dbReference type="Proteomes" id="UP000199039"/>
    </source>
</evidence>
<reference evidence="2 3" key="1">
    <citation type="submission" date="2016-09" db="EMBL/GenBank/DDBJ databases">
        <authorList>
            <person name="Capua I."/>
            <person name="De Benedictis P."/>
            <person name="Joannis T."/>
            <person name="Lombin L.H."/>
            <person name="Cattoli G."/>
        </authorList>
    </citation>
    <scope>NUCLEOTIDE SEQUENCE [LARGE SCALE GENOMIC DNA]</scope>
    <source>
        <strain evidence="2 3">ISLP-3</strain>
    </source>
</reference>
<feature type="compositionally biased region" description="Polar residues" evidence="1">
    <location>
        <begin position="531"/>
        <end position="543"/>
    </location>
</feature>
<feature type="region of interest" description="Disordered" evidence="1">
    <location>
        <begin position="465"/>
        <end position="543"/>
    </location>
</feature>
<name>A0A1G6N810_9MICO</name>
<gene>
    <name evidence="2" type="ORF">SAMN05216410_2080</name>
</gene>
<dbReference type="Proteomes" id="UP000199039">
    <property type="component" value="Unassembled WGS sequence"/>
</dbReference>
<dbReference type="RefSeq" id="WP_093182962.1">
    <property type="nucleotide sequence ID" value="NZ_FMYH01000003.1"/>
</dbReference>
<organism evidence="2 3">
    <name type="scientific">Sanguibacter gelidistatuariae</name>
    <dbReference type="NCBI Taxonomy" id="1814289"/>
    <lineage>
        <taxon>Bacteria</taxon>
        <taxon>Bacillati</taxon>
        <taxon>Actinomycetota</taxon>
        <taxon>Actinomycetes</taxon>
        <taxon>Micrococcales</taxon>
        <taxon>Sanguibacteraceae</taxon>
        <taxon>Sanguibacter</taxon>
    </lineage>
</organism>
<proteinExistence type="predicted"/>
<sequence length="543" mass="58341">MAAVSDVLREWGGVKVIAAPGGTATTTRLRTSLADDAVLTAVAEHVSKIRRRDLAERTRAPGDPVSKARRKREMTPAASSRWAGTIMRGNDAQYQLARRAQRADMRSLRAGIAAITARLAQPVVTAGSGAPAPVERRRVKGYRSLAERYGKQERLQVLQGRLVRVAVDYAAGHVHVVAGGKRLLKVRANLDLAGLSVEQWREQWTASRDRIEANGGRDEPFGNLTLTVTPAGEVSIRLPRPLEHLANAPRGRYTLSGTASFAHRGGEWAAQITTPGAVAYTLARKAGRDGWYLTASWTTTAPQPPADDVLTGGALGVDLNADHLAVRRLDAHGNPVGAPIRIDLDVTGTSARRDAQVRHAITQLLHLAARYKVPAIAVEDLNFADARETGREMMGRGARGKLFRRTVAGIPTAVFRDRLAAMAATAGVTVFAVNPAYTSQWGGQHWRKPYGITRHEAAATVIGRRAQGHKARRRVGVTRARPEDRTARATTQAVPAPVGITDGHHRNGTGATKAPGPHRSSTRPPGRATVTPAQLTNNGQLLP</sequence>
<accession>A0A1G6N810</accession>
<keyword evidence="3" id="KW-1185">Reference proteome</keyword>
<evidence type="ECO:0000313" key="2">
    <source>
        <dbReference type="EMBL" id="SDC63968.1"/>
    </source>
</evidence>
<feature type="region of interest" description="Disordered" evidence="1">
    <location>
        <begin position="52"/>
        <end position="79"/>
    </location>
</feature>
<feature type="compositionally biased region" description="Basic residues" evidence="1">
    <location>
        <begin position="466"/>
        <end position="476"/>
    </location>
</feature>
<dbReference type="STRING" id="1814289.SAMN05216410_2080"/>
<dbReference type="AlphaFoldDB" id="A0A1G6N810"/>
<protein>
    <submittedName>
        <fullName evidence="2">Transposase, IS605 OrfB family, central region</fullName>
    </submittedName>
</protein>
<evidence type="ECO:0000256" key="1">
    <source>
        <dbReference type="SAM" id="MobiDB-lite"/>
    </source>
</evidence>